<evidence type="ECO:0000259" key="1">
    <source>
        <dbReference type="Pfam" id="PF01425"/>
    </source>
</evidence>
<dbReference type="InterPro" id="IPR023631">
    <property type="entry name" value="Amidase_dom"/>
</dbReference>
<evidence type="ECO:0000313" key="3">
    <source>
        <dbReference type="Proteomes" id="UP000193218"/>
    </source>
</evidence>
<dbReference type="STRING" id="4999.A0A1Y1U7R1"/>
<dbReference type="InterPro" id="IPR000120">
    <property type="entry name" value="Amidase"/>
</dbReference>
<dbReference type="Gene3D" id="3.90.1300.10">
    <property type="entry name" value="Amidase signature (AS) domain"/>
    <property type="match status" value="1"/>
</dbReference>
<dbReference type="EMBL" id="NBSH01000016">
    <property type="protein sequence ID" value="ORX34070.1"/>
    <property type="molecule type" value="Genomic_DNA"/>
</dbReference>
<dbReference type="Proteomes" id="UP000193218">
    <property type="component" value="Unassembled WGS sequence"/>
</dbReference>
<reference evidence="2 3" key="1">
    <citation type="submission" date="2017-03" db="EMBL/GenBank/DDBJ databases">
        <title>Widespread Adenine N6-methylation of Active Genes in Fungi.</title>
        <authorList>
            <consortium name="DOE Joint Genome Institute"/>
            <person name="Mondo S.J."/>
            <person name="Dannebaum R.O."/>
            <person name="Kuo R.C."/>
            <person name="Louie K.B."/>
            <person name="Bewick A.J."/>
            <person name="Labutti K."/>
            <person name="Haridas S."/>
            <person name="Kuo A."/>
            <person name="Salamov A."/>
            <person name="Ahrendt S.R."/>
            <person name="Lau R."/>
            <person name="Bowen B.P."/>
            <person name="Lipzen A."/>
            <person name="Sullivan W."/>
            <person name="Andreopoulos W.B."/>
            <person name="Clum A."/>
            <person name="Lindquist E."/>
            <person name="Daum C."/>
            <person name="Northen T.R."/>
            <person name="Ramamoorthy G."/>
            <person name="Schmitz R.J."/>
            <person name="Gryganskyi A."/>
            <person name="Culley D."/>
            <person name="Magnuson J."/>
            <person name="James T.Y."/>
            <person name="O'Malley M.A."/>
            <person name="Stajich J.E."/>
            <person name="Spatafora J.W."/>
            <person name="Visel A."/>
            <person name="Grigoriev I.V."/>
        </authorList>
    </citation>
    <scope>NUCLEOTIDE SEQUENCE [LARGE SCALE GENOMIC DNA]</scope>
    <source>
        <strain evidence="2 3">NRRL Y-17943</strain>
    </source>
</reference>
<dbReference type="InParanoid" id="A0A1Y1U7R1"/>
<dbReference type="AlphaFoldDB" id="A0A1Y1U7R1"/>
<dbReference type="Pfam" id="PF01425">
    <property type="entry name" value="Amidase"/>
    <property type="match status" value="1"/>
</dbReference>
<comment type="caution">
    <text evidence="2">The sequence shown here is derived from an EMBL/GenBank/DDBJ whole genome shotgun (WGS) entry which is preliminary data.</text>
</comment>
<dbReference type="GO" id="GO:0003824">
    <property type="term" value="F:catalytic activity"/>
    <property type="evidence" value="ECO:0007669"/>
    <property type="project" value="InterPro"/>
</dbReference>
<name>A0A1Y1U7R1_9TREE</name>
<dbReference type="SUPFAM" id="SSF75304">
    <property type="entry name" value="Amidase signature (AS) enzymes"/>
    <property type="match status" value="1"/>
</dbReference>
<keyword evidence="3" id="KW-1185">Reference proteome</keyword>
<feature type="domain" description="Amidase" evidence="1">
    <location>
        <begin position="29"/>
        <end position="426"/>
    </location>
</feature>
<dbReference type="GeneID" id="33553956"/>
<dbReference type="OrthoDB" id="5423360at2759"/>
<dbReference type="InterPro" id="IPR036928">
    <property type="entry name" value="AS_sf"/>
</dbReference>
<dbReference type="PANTHER" id="PTHR11895">
    <property type="entry name" value="TRANSAMIDASE"/>
    <property type="match status" value="1"/>
</dbReference>
<dbReference type="PANTHER" id="PTHR11895:SF151">
    <property type="entry name" value="GLUTAMYL-TRNA(GLN) AMIDOTRANSFERASE SUBUNIT A"/>
    <property type="match status" value="1"/>
</dbReference>
<accession>A0A1Y1U7R1</accession>
<organism evidence="2 3">
    <name type="scientific">Kockovaella imperatae</name>
    <dbReference type="NCBI Taxonomy" id="4999"/>
    <lineage>
        <taxon>Eukaryota</taxon>
        <taxon>Fungi</taxon>
        <taxon>Dikarya</taxon>
        <taxon>Basidiomycota</taxon>
        <taxon>Agaricomycotina</taxon>
        <taxon>Tremellomycetes</taxon>
        <taxon>Tremellales</taxon>
        <taxon>Cuniculitremaceae</taxon>
        <taxon>Kockovaella</taxon>
    </lineage>
</organism>
<sequence length="458" mass="50325">MPISSSYLTASETIALAAKDELSILQLARDHIARFEQRDPAVRAWEHYDRERILKEAARLDSLPKEKRGPLFGATLGVKDVMNTLDMPTTYGSKAYQGHRPGSDAPLVHVLRNAGVLILGKTVTTEFASTMDNVPTLNPYDASRTPGGSSSGSGAAVRDFQCQLALGTQTGGSMVRPASFNGIFCIKPTWNSISRDGIKVSSLILDTPGLYARSLTDLQLLLKVLNVHDDVPPPMLPKPLSDCRFAYVKTVVWDSEGQPSREVERAWAKSRQLLEEAGAHVEDLDLGQDFENIVNGRHADIMSWDAGLNFYNEYEDPVNRRHLAQMLVEKVEARSAISQKQYLHALDSIPALRPRFDAIAEQYDAIVTPSVPGEAPQGTKTGTHIFNAMWTVLHVPCVNVPGFAGENGMPVGLTLVGPRFHDERLLTVSRSVAHVWLHADATELRPLPVPEGVKMLQI</sequence>
<gene>
    <name evidence="2" type="ORF">BD324DRAFT_195026</name>
</gene>
<dbReference type="FunCoup" id="A0A1Y1U7R1">
    <property type="interactions" value="165"/>
</dbReference>
<protein>
    <submittedName>
        <fullName evidence="2">Amidase signature domain-containing protein</fullName>
    </submittedName>
</protein>
<dbReference type="RefSeq" id="XP_021868358.1">
    <property type="nucleotide sequence ID" value="XM_022012148.1"/>
</dbReference>
<evidence type="ECO:0000313" key="2">
    <source>
        <dbReference type="EMBL" id="ORX34070.1"/>
    </source>
</evidence>
<proteinExistence type="predicted"/>